<dbReference type="InterPro" id="IPR015943">
    <property type="entry name" value="WD40/YVTN_repeat-like_dom_sf"/>
</dbReference>
<dbReference type="PROSITE" id="PS50082">
    <property type="entry name" value="WD_REPEATS_2"/>
    <property type="match status" value="2"/>
</dbReference>
<dbReference type="GO" id="GO:0005776">
    <property type="term" value="C:autophagosome"/>
    <property type="evidence" value="ECO:0007669"/>
    <property type="project" value="UniProtKB-SubCell"/>
</dbReference>
<dbReference type="Pfam" id="PF02138">
    <property type="entry name" value="Beach"/>
    <property type="match status" value="1"/>
</dbReference>
<dbReference type="EMBL" id="AAZO01005168">
    <property type="status" value="NOT_ANNOTATED_CDS"/>
    <property type="molecule type" value="Genomic_DNA"/>
</dbReference>
<reference evidence="7" key="1">
    <citation type="submission" date="2007-04" db="EMBL/GenBank/DDBJ databases">
        <title>Annotation of Pediculus humanus corporis strain USDA.</title>
        <authorList>
            <person name="Kirkness E."/>
            <person name="Hannick L."/>
            <person name="Hass B."/>
            <person name="Bruggner R."/>
            <person name="Lawson D."/>
            <person name="Bidwell S."/>
            <person name="Joardar V."/>
            <person name="Caler E."/>
            <person name="Walenz B."/>
            <person name="Inman J."/>
            <person name="Schobel S."/>
            <person name="Galinsky K."/>
            <person name="Amedeo P."/>
            <person name="Strausberg R."/>
        </authorList>
    </citation>
    <scope>NUCLEOTIDE SEQUENCE</scope>
    <source>
        <strain evidence="7">USDA</strain>
    </source>
</reference>
<dbReference type="SUPFAM" id="SSF50978">
    <property type="entry name" value="WD40 repeat-like"/>
    <property type="match status" value="1"/>
</dbReference>
<dbReference type="SUPFAM" id="SSF56112">
    <property type="entry name" value="Protein kinase-like (PK-like)"/>
    <property type="match status" value="1"/>
</dbReference>
<feature type="repeat" description="WD" evidence="4">
    <location>
        <begin position="1774"/>
        <end position="1810"/>
    </location>
</feature>
<dbReference type="InterPro" id="IPR019775">
    <property type="entry name" value="WD40_repeat_CS"/>
</dbReference>
<organism>
    <name type="scientific">Pediculus humanus subsp. corporis</name>
    <name type="common">Body louse</name>
    <dbReference type="NCBI Taxonomy" id="121224"/>
    <lineage>
        <taxon>Eukaryota</taxon>
        <taxon>Metazoa</taxon>
        <taxon>Ecdysozoa</taxon>
        <taxon>Arthropoda</taxon>
        <taxon>Hexapoda</taxon>
        <taxon>Insecta</taxon>
        <taxon>Pterygota</taxon>
        <taxon>Neoptera</taxon>
        <taxon>Paraneoptera</taxon>
        <taxon>Psocodea</taxon>
        <taxon>Troctomorpha</taxon>
        <taxon>Phthiraptera</taxon>
        <taxon>Anoplura</taxon>
        <taxon>Pediculidae</taxon>
        <taxon>Pediculus</taxon>
    </lineage>
</organism>
<dbReference type="PANTHER" id="PTHR44662">
    <property type="entry name" value="WD REPEAT-CONTAINING PROTEIN 81"/>
    <property type="match status" value="1"/>
</dbReference>
<dbReference type="InterPro" id="IPR001680">
    <property type="entry name" value="WD40_rpt"/>
</dbReference>
<evidence type="ECO:0000256" key="5">
    <source>
        <dbReference type="SAM" id="MobiDB-lite"/>
    </source>
</evidence>
<feature type="domain" description="BEACH" evidence="6">
    <location>
        <begin position="323"/>
        <end position="591"/>
    </location>
</feature>
<dbReference type="InterPro" id="IPR052651">
    <property type="entry name" value="WDR81"/>
</dbReference>
<feature type="repeat" description="WD" evidence="4">
    <location>
        <begin position="1596"/>
        <end position="1631"/>
    </location>
</feature>
<evidence type="ECO:0000313" key="7">
    <source>
        <dbReference type="EMBL" id="EEB16410.1"/>
    </source>
</evidence>
<evidence type="ECO:0000256" key="3">
    <source>
        <dbReference type="ARBA" id="ARBA00022737"/>
    </source>
</evidence>
<dbReference type="SUPFAM" id="SSF81837">
    <property type="entry name" value="BEACH domain"/>
    <property type="match status" value="1"/>
</dbReference>
<dbReference type="SMART" id="SM00320">
    <property type="entry name" value="WD40"/>
    <property type="match status" value="5"/>
</dbReference>
<dbReference type="KEGG" id="phu:Phum_PHUM422060"/>
<keyword evidence="9" id="KW-1185">Reference proteome</keyword>
<evidence type="ECO:0000313" key="8">
    <source>
        <dbReference type="EnsemblMetazoa" id="PHUM422060-PA"/>
    </source>
</evidence>
<dbReference type="PANTHER" id="PTHR44662:SF1">
    <property type="entry name" value="WD REPEAT-CONTAINING PROTEIN 81"/>
    <property type="match status" value="1"/>
</dbReference>
<keyword evidence="2 4" id="KW-0853">WD repeat</keyword>
<dbReference type="Gene3D" id="2.130.10.10">
    <property type="entry name" value="YVTN repeat-like/Quinoprotein amine dehydrogenase"/>
    <property type="match status" value="2"/>
</dbReference>
<dbReference type="InParanoid" id="E0VSQ4"/>
<evidence type="ECO:0000259" key="6">
    <source>
        <dbReference type="PROSITE" id="PS50197"/>
    </source>
</evidence>
<dbReference type="OrthoDB" id="29306at2759"/>
<evidence type="ECO:0000256" key="1">
    <source>
        <dbReference type="ARBA" id="ARBA00004419"/>
    </source>
</evidence>
<dbReference type="GO" id="GO:0005739">
    <property type="term" value="C:mitochondrion"/>
    <property type="evidence" value="ECO:0007669"/>
    <property type="project" value="TreeGrafter"/>
</dbReference>
<accession>E0VSQ4</accession>
<dbReference type="FunCoup" id="E0VSQ4">
    <property type="interactions" value="726"/>
</dbReference>
<dbReference type="EMBL" id="DS235755">
    <property type="protein sequence ID" value="EEB16410.1"/>
    <property type="molecule type" value="Genomic_DNA"/>
</dbReference>
<dbReference type="HOGENOM" id="CLU_001454_0_0_1"/>
<comment type="subcellular location">
    <subcellularLocation>
        <location evidence="1">Cytoplasmic vesicle</location>
        <location evidence="1">Autophagosome</location>
    </subcellularLocation>
</comment>
<dbReference type="InterPro" id="IPR036322">
    <property type="entry name" value="WD40_repeat_dom_sf"/>
</dbReference>
<sequence>MDSLSLVTKELGIPKSYLNNYKSTKNRSFALVHNDWIASLLSGSDIPDFICHENFTDDEVQNLFHEKENVEPWHKILINIVEKPKSHELVIPLPRSRAVHSNNEMDLSFAQLLHYISETNFKNMWKHYYKKHARDRGFSKTRDYFRGNSFNKNKDILIEIIRRFYGCKLILENNTSTEYFSSFSVQSEFEPHPNILPALCAIETEENFFILHSVNNVVTLKDCITFSPTLINTSYTKPLFVIYQLLQILKNSHDKGLIIGNIHLDNIYINDELFVQVIPNLEENIFRLSNTDLEVTDSSQNKEKEKILLFPKSITPKPFNPVSSITQEYSLEFICNKWIKKQISNFDYLMYLNQIAGRRFGDPSCHFIMPWVSDFATRSNGTWRDLSKSKFRLNKGDRQLDLTYESALNSSQIPHHVSDVLSEITYYVYLSRRTPRSILCKYVRSVWVPAEYPSSIQRLQEWTPDECIPEFFYDPTVFKSIHEDLPNLELPYWALTPEEFIEAHRECLESKYVSERLHHWIDLTFGYKLSGSAAVKSKNVCLHLVESHKQLKTSGVVQLFQYPHPPRQTQIQYFEKVPPKTLLSSSLRLPKVVTASQFDKGGGGGSDDEGHSSGNGEDDSFGTKSSPLIFSKFMSRSKGSLLAPFQSSSNDEPRCDQQKLGLLSGQASNSATPINIPKDFNPSILLTSVETNQNFFNKTFLTKSNSSVNEEKKCKLNAKQIIANKRIQEMQVLGCLIVELFLFSKIRVVDVSDLEKRLEACLYFLNHDNLPRCLRSAVSLLLRPFKDVQNYSFITSSGLPPPSAHQLLQPLLSSFIFPFPKLFPALYSSVSNLILCSKAIDKHKFENTQGYQVWETLNVIKVKRFYSDLEKIWDDSLSSKNNYAIDLIFPFIKELFNNPNTSKLSIILFLNKLCRNLGPKKTNELLLETLVNLYNSSSCDNTENLYLYHKKFLLILIVRCGLKVFLENFISPIVEVLGKCNNFSEEEKWDNKAYNEKQDVETDFELKSTTFEDLSLKLGNKQKDKLKPNPEVGVFSFDHDVSPSTTTDDEILSQTVEHLELNLTSSDGDQPCIEEGNLLTSNLSHVQSPEITIPGGHIRRNLNSEKFDVEDDMAPLQRNFFNGVDRDDFMDLPQLKAPDVAGDSIIWLAHRLGPVLTSRHLTRNLLRVLSLCFTGKDNLEPCKFKNETNETKLWKLSVLKWKVVGDENVETVLYVLGKISEIYGEQIILLQYLPFMSELINLSKKKFTLTLEGGIIGCLTLLKYIVPFMNDSTLMDQLQDTILKTIIHPVIRLVSTTSFTYPSGQRGRYTLVSKLIDCIYLISLRIGVEMTKVHIAVPALQRIFLIFDKAHGITSSNNFQLESELSSSSVTSPSSTVVDNRYLEIQRDGTTTEWSVRDIPGEPITIAHVWSEESLDSIPNDCYKDQQNTVQNKALIELKHVFDSHLAHQCYYTFLRHLGDTTMENTLKNKNFIKDLCHQHEQELSFNTYSKKKKTSSLSIEKEQMDSVEERDGIGSYGSNVAVVGNKIELQTNSSTDSASGINGLINTDVTMIICKEKENSGRHLRGNWLAYWEHEIGRSEKDSKFNFKQIKLQNFTGHGNSVRMIHCLENENSFISGSKDKTVKLWSLRSQGDGSSTQGCQMTYNHHRKSLLSLSFIPSLRIIASCDSVIHLWDPFIGKTISVMDNAKVAHVNVLKALNPPSCNLVAATTDSTLKIVDARLCSFVSEYKISVNSVGLIRSVCVSPDGYWIAVGQASGLLTVLDVRTGMVLSSWKGHEAEVLQLATVNDNILMSSSLDQTVSAWNASDGKFKFFMKGPAEPVHCLAVYNSELITGTTANRIGVHTSIDSQASFSSTKLRSDAFKGILTSMTVLPLNKLLLLGADNGNISLLC</sequence>
<dbReference type="VEuPathDB" id="VectorBase:PHUM422060"/>
<dbReference type="CTD" id="8234528"/>
<dbReference type="Gene3D" id="1.10.1540.10">
    <property type="entry name" value="BEACH domain"/>
    <property type="match status" value="1"/>
</dbReference>
<dbReference type="Proteomes" id="UP000009046">
    <property type="component" value="Unassembled WGS sequence"/>
</dbReference>
<dbReference type="STRING" id="121224.E0VSQ4"/>
<proteinExistence type="predicted"/>
<reference evidence="7" key="2">
    <citation type="submission" date="2007-04" db="EMBL/GenBank/DDBJ databases">
        <title>The genome of the human body louse.</title>
        <authorList>
            <consortium name="The Human Body Louse Genome Consortium"/>
            <person name="Kirkness E."/>
            <person name="Walenz B."/>
            <person name="Hass B."/>
            <person name="Bruggner R."/>
            <person name="Strausberg R."/>
        </authorList>
    </citation>
    <scope>NUCLEOTIDE SEQUENCE</scope>
    <source>
        <strain evidence="7">USDA</strain>
    </source>
</reference>
<dbReference type="GeneID" id="8234528"/>
<dbReference type="InterPro" id="IPR000409">
    <property type="entry name" value="BEACH_dom"/>
</dbReference>
<evidence type="ECO:0000313" key="9">
    <source>
        <dbReference type="Proteomes" id="UP000009046"/>
    </source>
</evidence>
<dbReference type="GO" id="GO:0035014">
    <property type="term" value="F:phosphatidylinositol 3-kinase regulator activity"/>
    <property type="evidence" value="ECO:0007669"/>
    <property type="project" value="TreeGrafter"/>
</dbReference>
<feature type="region of interest" description="Disordered" evidence="5">
    <location>
        <begin position="596"/>
        <end position="623"/>
    </location>
</feature>
<evidence type="ECO:0000256" key="2">
    <source>
        <dbReference type="ARBA" id="ARBA00022574"/>
    </source>
</evidence>
<dbReference type="InterPro" id="IPR036372">
    <property type="entry name" value="BEACH_dom_sf"/>
</dbReference>
<dbReference type="PROSITE" id="PS50294">
    <property type="entry name" value="WD_REPEATS_REGION"/>
    <property type="match status" value="1"/>
</dbReference>
<dbReference type="GO" id="GO:0035973">
    <property type="term" value="P:aggrephagy"/>
    <property type="evidence" value="ECO:0007669"/>
    <property type="project" value="TreeGrafter"/>
</dbReference>
<dbReference type="SMART" id="SM01026">
    <property type="entry name" value="Beach"/>
    <property type="match status" value="1"/>
</dbReference>
<keyword evidence="3" id="KW-0677">Repeat</keyword>
<protein>
    <recommendedName>
        <fullName evidence="6">BEACH domain-containing protein</fullName>
    </recommendedName>
</protein>
<dbReference type="Pfam" id="PF00400">
    <property type="entry name" value="WD40"/>
    <property type="match status" value="2"/>
</dbReference>
<dbReference type="EnsemblMetazoa" id="PHUM422060-RA">
    <property type="protein sequence ID" value="PHUM422060-PA"/>
    <property type="gene ID" value="PHUM422060"/>
</dbReference>
<dbReference type="CDD" id="cd06071">
    <property type="entry name" value="Beach"/>
    <property type="match status" value="1"/>
</dbReference>
<evidence type="ECO:0000256" key="4">
    <source>
        <dbReference type="PROSITE-ProRule" id="PRU00221"/>
    </source>
</evidence>
<dbReference type="OMA" id="AYEQFTP"/>
<reference evidence="8" key="3">
    <citation type="submission" date="2020-05" db="UniProtKB">
        <authorList>
            <consortium name="EnsemblMetazoa"/>
        </authorList>
    </citation>
    <scope>IDENTIFICATION</scope>
    <source>
        <strain evidence="8">USDA</strain>
    </source>
</reference>
<dbReference type="RefSeq" id="XP_002429148.1">
    <property type="nucleotide sequence ID" value="XM_002429103.1"/>
</dbReference>
<dbReference type="eggNOG" id="KOG4190">
    <property type="taxonomic scope" value="Eukaryota"/>
</dbReference>
<name>E0VSQ4_PEDHC</name>
<dbReference type="eggNOG" id="KOG1786">
    <property type="taxonomic scope" value="Eukaryota"/>
</dbReference>
<dbReference type="InterPro" id="IPR011009">
    <property type="entry name" value="Kinase-like_dom_sf"/>
</dbReference>
<dbReference type="PROSITE" id="PS50197">
    <property type="entry name" value="BEACH"/>
    <property type="match status" value="1"/>
</dbReference>
<dbReference type="PROSITE" id="PS00678">
    <property type="entry name" value="WD_REPEATS_1"/>
    <property type="match status" value="1"/>
</dbReference>
<gene>
    <name evidence="8" type="primary">8234528</name>
    <name evidence="7" type="ORF">Phum_PHUM422060</name>
</gene>